<evidence type="ECO:0000313" key="1">
    <source>
        <dbReference type="EMBL" id="AKN38225.1"/>
    </source>
</evidence>
<dbReference type="AlphaFoldDB" id="A0A0H3ZPT3"/>
<proteinExistence type="predicted"/>
<reference evidence="1" key="1">
    <citation type="journal article" date="2015" name="MBio">
        <title>Eco-Evolutionary Dynamics of Episomes among Ecologically Cohesive Bacterial Populations.</title>
        <authorList>
            <person name="Xue H."/>
            <person name="Cordero O.X."/>
            <person name="Camas F.M."/>
            <person name="Trimble W."/>
            <person name="Meyer F."/>
            <person name="Guglielmini J."/>
            <person name="Rocha E.P."/>
            <person name="Polz M.F."/>
        </authorList>
    </citation>
    <scope>NUCLEOTIDE SEQUENCE</scope>
    <source>
        <strain evidence="1">FF_145</strain>
    </source>
</reference>
<dbReference type="InterPro" id="IPR005068">
    <property type="entry name" value="Phage_lambda_Stf-r2"/>
</dbReference>
<protein>
    <recommendedName>
        <fullName evidence="2">Phage tail protein</fullName>
    </recommendedName>
</protein>
<organism evidence="1">
    <name type="scientific">Vibrio splendidus</name>
    <dbReference type="NCBI Taxonomy" id="29497"/>
    <lineage>
        <taxon>Bacteria</taxon>
        <taxon>Pseudomonadati</taxon>
        <taxon>Pseudomonadota</taxon>
        <taxon>Gammaproteobacteria</taxon>
        <taxon>Vibrionales</taxon>
        <taxon>Vibrionaceae</taxon>
        <taxon>Vibrio</taxon>
    </lineage>
</organism>
<sequence>MTNTSNIKSRSYPDQAKLELITSLQFDEPHSSFALNRNIHGLVPHGIYQGFDVSLAGGMDLLIGGANFGAAVAKHADVSLTIHQQGTKTVTLAAGEKQYVVIDSFFQYGVRTKQVDALASKHAAEYKVVKTPELLPHHVVIACVDVPTGSTQLEDSMIMRSERSVGGWGIAEHINQYDPHPQYLQKSHAAVEAEIDAKSPSLLKYINLSMLWRALAKFLGDAKTYTDKEVKSSYTKVIGEAKAFTIKKHDEQQVHFEDEHNTAISYSDTKLTEAKAFATQKHDEQQAYVNTEVGKVHTFAQSLHDTQQNYINQQIAAVIGANVPADLDSIRELIAEIQSNETAINVMRNIQAKKLDKTATAANTLLFGGKTYDQAKSEFRSGLITSQRAVSDSVTSNSSVIAASLKGLNTVYKKAVSAYDLAASKITKAQGDGWWLGKTAKAESAKTADKFGGKTYDQAKSEFRSGLITSQRQVSDSVTSPSSVIAASLKGVKTAYDKAVSAYNLAKAAHDLVKARTGYESWVAPGGGFIVRRYGRVCTLSSLGRPGTNYPKVDDGTTIFSGIPSSMRPSHSVGCPIVLDDDGNNGYSSINVTGFGLVHTSGRFSVYCVSNRNQFYVEGVSVTWII</sequence>
<dbReference type="GO" id="GO:0019062">
    <property type="term" value="P:virion attachment to host cell"/>
    <property type="evidence" value="ECO:0007669"/>
    <property type="project" value="InterPro"/>
</dbReference>
<name>A0A0H3ZPT3_VIBSP</name>
<accession>A0A0H3ZPT3</accession>
<evidence type="ECO:0008006" key="2">
    <source>
        <dbReference type="Google" id="ProtNLM"/>
    </source>
</evidence>
<dbReference type="GO" id="GO:0046718">
    <property type="term" value="P:symbiont entry into host cell"/>
    <property type="evidence" value="ECO:0007669"/>
    <property type="project" value="InterPro"/>
</dbReference>
<dbReference type="EMBL" id="KP795572">
    <property type="protein sequence ID" value="AKN38225.1"/>
    <property type="molecule type" value="Genomic_DNA"/>
</dbReference>
<dbReference type="Pfam" id="PF03406">
    <property type="entry name" value="Phage_fiber_2"/>
    <property type="match status" value="1"/>
</dbReference>